<dbReference type="SUPFAM" id="SSF54106">
    <property type="entry name" value="LysM domain"/>
    <property type="match status" value="1"/>
</dbReference>
<evidence type="ECO:0000259" key="1">
    <source>
        <dbReference type="PROSITE" id="PS51782"/>
    </source>
</evidence>
<accession>A0A136WB59</accession>
<reference evidence="2 3" key="1">
    <citation type="submission" date="2016-01" db="EMBL/GenBank/DDBJ databases">
        <title>Genome sequence of Clostridium neopropionicum X4, DSM-3847.</title>
        <authorList>
            <person name="Poehlein A."/>
            <person name="Beck M.H."/>
            <person name="Bengelsdorf F.R."/>
            <person name="Daniel R."/>
            <person name="Duerre P."/>
        </authorList>
    </citation>
    <scope>NUCLEOTIDE SEQUENCE [LARGE SCALE GENOMIC DNA]</scope>
    <source>
        <strain evidence="2 3">DSM-3847</strain>
    </source>
</reference>
<evidence type="ECO:0000313" key="3">
    <source>
        <dbReference type="Proteomes" id="UP000070539"/>
    </source>
</evidence>
<gene>
    <name evidence="2" type="primary">yneA</name>
    <name evidence="2" type="ORF">CLNEO_28990</name>
</gene>
<dbReference type="Proteomes" id="UP000070539">
    <property type="component" value="Unassembled WGS sequence"/>
</dbReference>
<dbReference type="RefSeq" id="WP_066090896.1">
    <property type="nucleotide sequence ID" value="NZ_LRVM01000016.1"/>
</dbReference>
<evidence type="ECO:0000313" key="2">
    <source>
        <dbReference type="EMBL" id="KXL51753.1"/>
    </source>
</evidence>
<proteinExistence type="predicted"/>
<keyword evidence="2" id="KW-0131">Cell cycle</keyword>
<name>A0A136WB59_9FIRM</name>
<dbReference type="PROSITE" id="PS51782">
    <property type="entry name" value="LYSM"/>
    <property type="match status" value="1"/>
</dbReference>
<dbReference type="Gene3D" id="3.10.350.10">
    <property type="entry name" value="LysM domain"/>
    <property type="match status" value="1"/>
</dbReference>
<keyword evidence="3" id="KW-1185">Reference proteome</keyword>
<sequence>MNQYLCKILVKRSIGMRKKLFFLITLTMVVCLGTMALGAQRQKEVKIYYKCVAIQSGDTLWGIAQKYKTEDQKIEHMIQEIMVLNEMRSENIRSGESLIVPLKKEKLQKMQSAATLQSKF</sequence>
<keyword evidence="2" id="KW-0132">Cell division</keyword>
<protein>
    <submittedName>
        <fullName evidence="2">Cell division suppressor protein YneA</fullName>
    </submittedName>
</protein>
<dbReference type="EMBL" id="LRVM01000016">
    <property type="protein sequence ID" value="KXL51753.1"/>
    <property type="molecule type" value="Genomic_DNA"/>
</dbReference>
<organism evidence="2 3">
    <name type="scientific">Anaerotignum neopropionicum</name>
    <dbReference type="NCBI Taxonomy" id="36847"/>
    <lineage>
        <taxon>Bacteria</taxon>
        <taxon>Bacillati</taxon>
        <taxon>Bacillota</taxon>
        <taxon>Clostridia</taxon>
        <taxon>Lachnospirales</taxon>
        <taxon>Anaerotignaceae</taxon>
        <taxon>Anaerotignum</taxon>
    </lineage>
</organism>
<dbReference type="AlphaFoldDB" id="A0A136WB59"/>
<dbReference type="InterPro" id="IPR036779">
    <property type="entry name" value="LysM_dom_sf"/>
</dbReference>
<dbReference type="CDD" id="cd00118">
    <property type="entry name" value="LysM"/>
    <property type="match status" value="1"/>
</dbReference>
<dbReference type="STRING" id="36847.CLNEO_28990"/>
<dbReference type="SMART" id="SM00257">
    <property type="entry name" value="LysM"/>
    <property type="match status" value="1"/>
</dbReference>
<dbReference type="GO" id="GO:0051301">
    <property type="term" value="P:cell division"/>
    <property type="evidence" value="ECO:0007669"/>
    <property type="project" value="UniProtKB-KW"/>
</dbReference>
<dbReference type="InterPro" id="IPR018392">
    <property type="entry name" value="LysM"/>
</dbReference>
<dbReference type="Pfam" id="PF01476">
    <property type="entry name" value="LysM"/>
    <property type="match status" value="1"/>
</dbReference>
<feature type="domain" description="LysM" evidence="1">
    <location>
        <begin position="50"/>
        <end position="100"/>
    </location>
</feature>
<comment type="caution">
    <text evidence="2">The sequence shown here is derived from an EMBL/GenBank/DDBJ whole genome shotgun (WGS) entry which is preliminary data.</text>
</comment>
<dbReference type="OrthoDB" id="1716479at2"/>